<organism evidence="3 4">
    <name type="scientific">Corynebacterium jeddahense</name>
    <dbReference type="NCBI Taxonomy" id="1414719"/>
    <lineage>
        <taxon>Bacteria</taxon>
        <taxon>Bacillati</taxon>
        <taxon>Actinomycetota</taxon>
        <taxon>Actinomycetes</taxon>
        <taxon>Mycobacteriales</taxon>
        <taxon>Corynebacteriaceae</taxon>
        <taxon>Corynebacterium</taxon>
    </lineage>
</organism>
<evidence type="ECO:0000313" key="3">
    <source>
        <dbReference type="EMBL" id="WCZ38241.1"/>
    </source>
</evidence>
<dbReference type="EMBL" id="CP063194">
    <property type="protein sequence ID" value="WCZ38241.1"/>
    <property type="molecule type" value="Genomic_DNA"/>
</dbReference>
<sequence length="319" mass="34841">MRTTVTDQVFTGLQQQALETYLDESLDPVLEVLETMEDQRLKDSARMAAALEAMDELENRISSIAASETELNTLSEQQQKLDKQLKKLAQTTVGTKEYDQAQKAVAQTISSLVSMLADIGPAMRNIQKTLGDLAVMYRATLEVSKHPVRLSDESATSVSRGLTRQLTTSLSSDIRPVVNESFRRVQADIDNTVNAAVSRLEKERARLSKALEKVSTERLELAEAIEKDTARIDNTKRFALWSVLAALLASVGFVAIGGLGVGVMTFLGIPDGLGTLWSYVAGAETWYGTVGWLIVTLAVMGLIVSPMVYLAAKWIGGRD</sequence>
<keyword evidence="2" id="KW-0472">Membrane</keyword>
<keyword evidence="1" id="KW-0175">Coiled coil</keyword>
<keyword evidence="2" id="KW-0812">Transmembrane</keyword>
<evidence type="ECO:0000256" key="2">
    <source>
        <dbReference type="SAM" id="Phobius"/>
    </source>
</evidence>
<name>A0ABY7UI09_9CORY</name>
<dbReference type="Proteomes" id="UP001218071">
    <property type="component" value="Chromosome"/>
</dbReference>
<evidence type="ECO:0000313" key="4">
    <source>
        <dbReference type="Proteomes" id="UP001218071"/>
    </source>
</evidence>
<feature type="transmembrane region" description="Helical" evidence="2">
    <location>
        <begin position="238"/>
        <end position="269"/>
    </location>
</feature>
<feature type="coiled-coil region" evidence="1">
    <location>
        <begin position="193"/>
        <end position="227"/>
    </location>
</feature>
<keyword evidence="4" id="KW-1185">Reference proteome</keyword>
<feature type="transmembrane region" description="Helical" evidence="2">
    <location>
        <begin position="289"/>
        <end position="312"/>
    </location>
</feature>
<evidence type="ECO:0000256" key="1">
    <source>
        <dbReference type="SAM" id="Coils"/>
    </source>
</evidence>
<keyword evidence="2" id="KW-1133">Transmembrane helix</keyword>
<feature type="coiled-coil region" evidence="1">
    <location>
        <begin position="47"/>
        <end position="91"/>
    </location>
</feature>
<reference evidence="3 4" key="1">
    <citation type="submission" date="2020-10" db="EMBL/GenBank/DDBJ databases">
        <title>Complete genome sequence of Corynebacterium jeddahense DSM 45997, type strain of Corynebacterium jeddahense.</title>
        <authorList>
            <person name="Busche T."/>
            <person name="Kalinowski J."/>
            <person name="Ruckert C."/>
        </authorList>
    </citation>
    <scope>NUCLEOTIDE SEQUENCE [LARGE SCALE GENOMIC DNA]</scope>
    <source>
        <strain evidence="3 4">DSM 45997</strain>
    </source>
</reference>
<proteinExistence type="predicted"/>
<protein>
    <submittedName>
        <fullName evidence="3">Uncharacterized protein</fullName>
    </submittedName>
</protein>
<gene>
    <name evidence="3" type="ORF">CJEDD_03105</name>
</gene>
<accession>A0ABY7UI09</accession>